<evidence type="ECO:0000313" key="2">
    <source>
        <dbReference type="Proteomes" id="UP000075360"/>
    </source>
</evidence>
<name>A0A149U482_9PROT</name>
<reference evidence="1 2" key="1">
    <citation type="submission" date="2015-06" db="EMBL/GenBank/DDBJ databases">
        <title>Improved classification and identification of acetic acid bacteria using matrix-assisted laser desorption/ionization time-of-flight mass spectrometry; Gluconobacter nephelii and Gluconobacter uchimurae are later heterotypic synonyms of Gluconobacter japonicus and Gluconobacter oxydans, respectively.</title>
        <authorList>
            <person name="Li L."/>
            <person name="Cleenwerck I."/>
            <person name="De Vuyst L."/>
            <person name="Vandamme P."/>
        </authorList>
    </citation>
    <scope>NUCLEOTIDE SEQUENCE [LARGE SCALE GENOMIC DNA]</scope>
    <source>
        <strain evidence="1 2">LMG 23690</strain>
    </source>
</reference>
<dbReference type="Proteomes" id="UP000075360">
    <property type="component" value="Unassembled WGS sequence"/>
</dbReference>
<protein>
    <submittedName>
        <fullName evidence="1">Uncharacterized protein</fullName>
    </submittedName>
</protein>
<dbReference type="AlphaFoldDB" id="A0A149U482"/>
<accession>A0A149U482</accession>
<dbReference type="EMBL" id="LHZU01000118">
    <property type="protein sequence ID" value="KXV60208.1"/>
    <property type="molecule type" value="Genomic_DNA"/>
</dbReference>
<comment type="caution">
    <text evidence="1">The sequence shown here is derived from an EMBL/GenBank/DDBJ whole genome shotgun (WGS) entry which is preliminary data.</text>
</comment>
<evidence type="ECO:0000313" key="1">
    <source>
        <dbReference type="EMBL" id="KXV60208.1"/>
    </source>
</evidence>
<proteinExistence type="predicted"/>
<gene>
    <name evidence="1" type="ORF">AD948_06135</name>
</gene>
<sequence>MRKLALKSRRDVITELGVIDTGRSCGAGIDIGSARHIERAFCEALDMGKARAEGSKLSRDLVEE</sequence>
<organism evidence="1 2">
    <name type="scientific">Acetobacter senegalensis</name>
    <dbReference type="NCBI Taxonomy" id="446692"/>
    <lineage>
        <taxon>Bacteria</taxon>
        <taxon>Pseudomonadati</taxon>
        <taxon>Pseudomonadota</taxon>
        <taxon>Alphaproteobacteria</taxon>
        <taxon>Acetobacterales</taxon>
        <taxon>Acetobacteraceae</taxon>
        <taxon>Acetobacter</taxon>
    </lineage>
</organism>